<evidence type="ECO:0000313" key="6">
    <source>
        <dbReference type="Proteomes" id="UP000714275"/>
    </source>
</evidence>
<name>A0A9P7A0Z0_9AGAM</name>
<proteinExistence type="predicted"/>
<evidence type="ECO:0000256" key="1">
    <source>
        <dbReference type="ARBA" id="ARBA00023125"/>
    </source>
</evidence>
<protein>
    <recommendedName>
        <fullName evidence="4">HMG box domain-containing protein</fullName>
    </recommendedName>
</protein>
<dbReference type="InterPro" id="IPR051356">
    <property type="entry name" value="SOX/SOX-like_TF"/>
</dbReference>
<dbReference type="SMART" id="SM00398">
    <property type="entry name" value="HMG"/>
    <property type="match status" value="1"/>
</dbReference>
<keyword evidence="2 3" id="KW-0539">Nucleus</keyword>
<dbReference type="OrthoDB" id="6247875at2759"/>
<comment type="caution">
    <text evidence="5">The sequence shown here is derived from an EMBL/GenBank/DDBJ whole genome shotgun (WGS) entry which is preliminary data.</text>
</comment>
<dbReference type="AlphaFoldDB" id="A0A9P7A0Z0"/>
<dbReference type="SUPFAM" id="SSF47095">
    <property type="entry name" value="HMG-box"/>
    <property type="match status" value="1"/>
</dbReference>
<evidence type="ECO:0000259" key="4">
    <source>
        <dbReference type="PROSITE" id="PS50118"/>
    </source>
</evidence>
<accession>A0A9P7A0Z0</accession>
<keyword evidence="6" id="KW-1185">Reference proteome</keyword>
<evidence type="ECO:0000256" key="3">
    <source>
        <dbReference type="PROSITE-ProRule" id="PRU00267"/>
    </source>
</evidence>
<dbReference type="EMBL" id="JABBWD010000011">
    <property type="protein sequence ID" value="KAG1779757.1"/>
    <property type="molecule type" value="Genomic_DNA"/>
</dbReference>
<dbReference type="PANTHER" id="PTHR45789:SF2">
    <property type="entry name" value="FI18025P1"/>
    <property type="match status" value="1"/>
</dbReference>
<dbReference type="InterPro" id="IPR036910">
    <property type="entry name" value="HMG_box_dom_sf"/>
</dbReference>
<feature type="DNA-binding region" description="HMG box" evidence="3">
    <location>
        <begin position="210"/>
        <end position="278"/>
    </location>
</feature>
<gene>
    <name evidence="5" type="ORF">EV702DRAFT_1086424</name>
</gene>
<dbReference type="GO" id="GO:0000981">
    <property type="term" value="F:DNA-binding transcription factor activity, RNA polymerase II-specific"/>
    <property type="evidence" value="ECO:0007669"/>
    <property type="project" value="TreeGrafter"/>
</dbReference>
<dbReference type="Gene3D" id="1.10.30.10">
    <property type="entry name" value="High mobility group box domain"/>
    <property type="match status" value="1"/>
</dbReference>
<dbReference type="Pfam" id="PF00505">
    <property type="entry name" value="HMG_box"/>
    <property type="match status" value="1"/>
</dbReference>
<dbReference type="PANTHER" id="PTHR45789">
    <property type="entry name" value="FI18025P1"/>
    <property type="match status" value="1"/>
</dbReference>
<dbReference type="CDD" id="cd01389">
    <property type="entry name" value="HMG-box_ROX1-like"/>
    <property type="match status" value="1"/>
</dbReference>
<dbReference type="InterPro" id="IPR009071">
    <property type="entry name" value="HMG_box_dom"/>
</dbReference>
<keyword evidence="1 3" id="KW-0238">DNA-binding</keyword>
<evidence type="ECO:0000256" key="2">
    <source>
        <dbReference type="ARBA" id="ARBA00023242"/>
    </source>
</evidence>
<dbReference type="GO" id="GO:0005634">
    <property type="term" value="C:nucleus"/>
    <property type="evidence" value="ECO:0007669"/>
    <property type="project" value="UniProtKB-UniRule"/>
</dbReference>
<dbReference type="Proteomes" id="UP000714275">
    <property type="component" value="Unassembled WGS sequence"/>
</dbReference>
<organism evidence="5 6">
    <name type="scientific">Suillus placidus</name>
    <dbReference type="NCBI Taxonomy" id="48579"/>
    <lineage>
        <taxon>Eukaryota</taxon>
        <taxon>Fungi</taxon>
        <taxon>Dikarya</taxon>
        <taxon>Basidiomycota</taxon>
        <taxon>Agaricomycotina</taxon>
        <taxon>Agaricomycetes</taxon>
        <taxon>Agaricomycetidae</taxon>
        <taxon>Boletales</taxon>
        <taxon>Suillineae</taxon>
        <taxon>Suillaceae</taxon>
        <taxon>Suillus</taxon>
    </lineage>
</organism>
<sequence length="534" mass="59214">MARRATCSTTCSRALPKLLCIDHVTLASPSFKLTEPNVIPLLTLFPLYFLCHPSFELTKPDMDPCSRTISLYCAERTHIRVVIILELSDHYSQLALRSLLHSRGRFFFSNIMNYNVSNGRHMINPYSVDMGPGLLNCPQHLVFSQSPAFSDVSLPLDDLYRSQSAPPCLEQGNNLFDSPLSIPQLFPNCDMFSLASSTHGGVHSSSKEHIPRPPNAFMLYRSHMLKSRGNADPEKRQQNLSRIAGQLWRAMSKEDRAVWHKKAAEVQVAHYAKYPGYKFKPNRKSAKSAKTLQSGAYYPKSTEQFRVESSIGPVRRARSTKVRPQAVTRDDLLGALETQFPSAFSSPVGLSPLNFPPFLPTFSLPEGMCGNEQPNAILSLPQCTNALGLELNSSQPSQPTTPRSGLAEMLSGLTLDIDATPTAATFQRNGDIPQPDDSMSQDDVFLGMEQLRLPHNSMDYDINRLSPLLHGSMDGYEPSGQSYSCLNTFGGASSCTSNSMFSDFSCALSMPLDHESDEWSNPSWMLDIDKNSNI</sequence>
<evidence type="ECO:0000313" key="5">
    <source>
        <dbReference type="EMBL" id="KAG1779757.1"/>
    </source>
</evidence>
<dbReference type="PROSITE" id="PS50118">
    <property type="entry name" value="HMG_BOX_2"/>
    <property type="match status" value="1"/>
</dbReference>
<reference evidence="5" key="1">
    <citation type="journal article" date="2020" name="New Phytol.">
        <title>Comparative genomics reveals dynamic genome evolution in host specialist ectomycorrhizal fungi.</title>
        <authorList>
            <person name="Lofgren L.A."/>
            <person name="Nguyen N.H."/>
            <person name="Vilgalys R."/>
            <person name="Ruytinx J."/>
            <person name="Liao H.L."/>
            <person name="Branco S."/>
            <person name="Kuo A."/>
            <person name="LaButti K."/>
            <person name="Lipzen A."/>
            <person name="Andreopoulos W."/>
            <person name="Pangilinan J."/>
            <person name="Riley R."/>
            <person name="Hundley H."/>
            <person name="Na H."/>
            <person name="Barry K."/>
            <person name="Grigoriev I.V."/>
            <person name="Stajich J.E."/>
            <person name="Kennedy P.G."/>
        </authorList>
    </citation>
    <scope>NUCLEOTIDE SEQUENCE</scope>
    <source>
        <strain evidence="5">DOB743</strain>
    </source>
</reference>
<dbReference type="GO" id="GO:0000978">
    <property type="term" value="F:RNA polymerase II cis-regulatory region sequence-specific DNA binding"/>
    <property type="evidence" value="ECO:0007669"/>
    <property type="project" value="TreeGrafter"/>
</dbReference>
<feature type="domain" description="HMG box" evidence="4">
    <location>
        <begin position="210"/>
        <end position="278"/>
    </location>
</feature>